<evidence type="ECO:0000256" key="5">
    <source>
        <dbReference type="SAM" id="Phobius"/>
    </source>
</evidence>
<keyword evidence="7" id="KW-1185">Reference proteome</keyword>
<dbReference type="GO" id="GO:0016020">
    <property type="term" value="C:membrane"/>
    <property type="evidence" value="ECO:0007669"/>
    <property type="project" value="UniProtKB-SubCell"/>
</dbReference>
<dbReference type="EMBL" id="QFZK01000007">
    <property type="protein sequence ID" value="RFO96593.1"/>
    <property type="molecule type" value="Genomic_DNA"/>
</dbReference>
<evidence type="ECO:0000256" key="3">
    <source>
        <dbReference type="ARBA" id="ARBA00022989"/>
    </source>
</evidence>
<feature type="transmembrane region" description="Helical" evidence="5">
    <location>
        <begin position="69"/>
        <end position="90"/>
    </location>
</feature>
<gene>
    <name evidence="6" type="ORF">DIC66_12450</name>
</gene>
<comment type="caution">
    <text evidence="6">The sequence shown here is derived from an EMBL/GenBank/DDBJ whole genome shotgun (WGS) entry which is preliminary data.</text>
</comment>
<dbReference type="Proteomes" id="UP000260665">
    <property type="component" value="Unassembled WGS sequence"/>
</dbReference>
<name>A0A3E1RBF9_9BURK</name>
<organism evidence="6 7">
    <name type="scientific">Rhodoferax lacus</name>
    <dbReference type="NCBI Taxonomy" id="2184758"/>
    <lineage>
        <taxon>Bacteria</taxon>
        <taxon>Pseudomonadati</taxon>
        <taxon>Pseudomonadota</taxon>
        <taxon>Betaproteobacteria</taxon>
        <taxon>Burkholderiales</taxon>
        <taxon>Comamonadaceae</taxon>
        <taxon>Rhodoferax</taxon>
    </lineage>
</organism>
<evidence type="ECO:0000313" key="6">
    <source>
        <dbReference type="EMBL" id="RFO96593.1"/>
    </source>
</evidence>
<dbReference type="InterPro" id="IPR032808">
    <property type="entry name" value="DoxX"/>
</dbReference>
<evidence type="ECO:0000256" key="4">
    <source>
        <dbReference type="ARBA" id="ARBA00023136"/>
    </source>
</evidence>
<dbReference type="OrthoDB" id="121744at2"/>
<comment type="subcellular location">
    <subcellularLocation>
        <location evidence="1">Membrane</location>
        <topology evidence="1">Multi-pass membrane protein</topology>
    </subcellularLocation>
</comment>
<keyword evidence="2 5" id="KW-0812">Transmembrane</keyword>
<evidence type="ECO:0008006" key="8">
    <source>
        <dbReference type="Google" id="ProtNLM"/>
    </source>
</evidence>
<keyword evidence="3 5" id="KW-1133">Transmembrane helix</keyword>
<dbReference type="Pfam" id="PF07681">
    <property type="entry name" value="DoxX"/>
    <property type="match status" value="1"/>
</dbReference>
<reference evidence="6 7" key="1">
    <citation type="submission" date="2018-05" db="EMBL/GenBank/DDBJ databases">
        <title>Rhodoferax soyangensis sp.nov., isolated from an oligotrophic freshwater lake.</title>
        <authorList>
            <person name="Park M."/>
        </authorList>
    </citation>
    <scope>NUCLEOTIDE SEQUENCE [LARGE SCALE GENOMIC DNA]</scope>
    <source>
        <strain evidence="6 7">IMCC26218</strain>
    </source>
</reference>
<evidence type="ECO:0000313" key="7">
    <source>
        <dbReference type="Proteomes" id="UP000260665"/>
    </source>
</evidence>
<evidence type="ECO:0000256" key="2">
    <source>
        <dbReference type="ARBA" id="ARBA00022692"/>
    </source>
</evidence>
<keyword evidence="4 5" id="KW-0472">Membrane</keyword>
<evidence type="ECO:0000256" key="1">
    <source>
        <dbReference type="ARBA" id="ARBA00004141"/>
    </source>
</evidence>
<proteinExistence type="predicted"/>
<dbReference type="AlphaFoldDB" id="A0A3E1RBF9"/>
<sequence>MAVTLDVLHPLLSLLVRMYVAQAFFLSGVTKLRNWDTRLALFQDAYHVPVLPPAWAALLGTWGDIGSPALLVLGLGGRLAALGLSVVNVVA</sequence>
<accession>A0A3E1RBF9</accession>
<protein>
    <recommendedName>
        <fullName evidence="8">DoxX family protein</fullName>
    </recommendedName>
</protein>
<feature type="transmembrane region" description="Helical" evidence="5">
    <location>
        <begin position="12"/>
        <end position="32"/>
    </location>
</feature>